<reference evidence="1" key="1">
    <citation type="submission" date="2018-02" db="EMBL/GenBank/DDBJ databases">
        <authorList>
            <person name="Cohen D.B."/>
            <person name="Kent A.D."/>
        </authorList>
    </citation>
    <scope>NUCLEOTIDE SEQUENCE</scope>
</reference>
<protein>
    <submittedName>
        <fullName evidence="1">Uncharacterized protein</fullName>
    </submittedName>
</protein>
<dbReference type="AlphaFoldDB" id="A0A2N9HPQ6"/>
<sequence length="144" mass="15122">MCRPVLQNVLEVPAGTSNPNQSAKYKLEVPAGTSNPNQSAGRGGATAWVSTWRGVGVGLGLEELWRGSRLGLGFALISAWGGCARRSRSRLGFLRRQSQPRVVEPCQSGFADWFVNRPGWGASVFHLCLSCVLIHSGGGGGGGG</sequence>
<dbReference type="EMBL" id="OIVN01003857">
    <property type="protein sequence ID" value="SPD13968.1"/>
    <property type="molecule type" value="Genomic_DNA"/>
</dbReference>
<organism evidence="1">
    <name type="scientific">Fagus sylvatica</name>
    <name type="common">Beechnut</name>
    <dbReference type="NCBI Taxonomy" id="28930"/>
    <lineage>
        <taxon>Eukaryota</taxon>
        <taxon>Viridiplantae</taxon>
        <taxon>Streptophyta</taxon>
        <taxon>Embryophyta</taxon>
        <taxon>Tracheophyta</taxon>
        <taxon>Spermatophyta</taxon>
        <taxon>Magnoliopsida</taxon>
        <taxon>eudicotyledons</taxon>
        <taxon>Gunneridae</taxon>
        <taxon>Pentapetalae</taxon>
        <taxon>rosids</taxon>
        <taxon>fabids</taxon>
        <taxon>Fagales</taxon>
        <taxon>Fagaceae</taxon>
        <taxon>Fagus</taxon>
    </lineage>
</organism>
<accession>A0A2N9HPQ6</accession>
<evidence type="ECO:0000313" key="1">
    <source>
        <dbReference type="EMBL" id="SPD13968.1"/>
    </source>
</evidence>
<gene>
    <name evidence="1" type="ORF">FSB_LOCUS41850</name>
</gene>
<name>A0A2N9HPQ6_FAGSY</name>
<proteinExistence type="predicted"/>